<keyword evidence="2" id="KW-1185">Reference proteome</keyword>
<evidence type="ECO:0000313" key="1">
    <source>
        <dbReference type="EMBL" id="MCI08619.1"/>
    </source>
</evidence>
<sequence length="35" mass="4015">MPPPETYRHGGPVTGIRARRWFAVGVHVFMMNTMN</sequence>
<name>A0A392PAX0_9FABA</name>
<organism evidence="1 2">
    <name type="scientific">Trifolium medium</name>
    <dbReference type="NCBI Taxonomy" id="97028"/>
    <lineage>
        <taxon>Eukaryota</taxon>
        <taxon>Viridiplantae</taxon>
        <taxon>Streptophyta</taxon>
        <taxon>Embryophyta</taxon>
        <taxon>Tracheophyta</taxon>
        <taxon>Spermatophyta</taxon>
        <taxon>Magnoliopsida</taxon>
        <taxon>eudicotyledons</taxon>
        <taxon>Gunneridae</taxon>
        <taxon>Pentapetalae</taxon>
        <taxon>rosids</taxon>
        <taxon>fabids</taxon>
        <taxon>Fabales</taxon>
        <taxon>Fabaceae</taxon>
        <taxon>Papilionoideae</taxon>
        <taxon>50 kb inversion clade</taxon>
        <taxon>NPAAA clade</taxon>
        <taxon>Hologalegina</taxon>
        <taxon>IRL clade</taxon>
        <taxon>Trifolieae</taxon>
        <taxon>Trifolium</taxon>
    </lineage>
</organism>
<proteinExistence type="predicted"/>
<comment type="caution">
    <text evidence="1">The sequence shown here is derived from an EMBL/GenBank/DDBJ whole genome shotgun (WGS) entry which is preliminary data.</text>
</comment>
<dbReference type="EMBL" id="LXQA010069648">
    <property type="protein sequence ID" value="MCI08619.1"/>
    <property type="molecule type" value="Genomic_DNA"/>
</dbReference>
<feature type="non-terminal residue" evidence="1">
    <location>
        <position position="35"/>
    </location>
</feature>
<dbReference type="AlphaFoldDB" id="A0A392PAX0"/>
<protein>
    <submittedName>
        <fullName evidence="1">Uncharacterized protein</fullName>
    </submittedName>
</protein>
<dbReference type="Proteomes" id="UP000265520">
    <property type="component" value="Unassembled WGS sequence"/>
</dbReference>
<accession>A0A392PAX0</accession>
<reference evidence="1 2" key="1">
    <citation type="journal article" date="2018" name="Front. Plant Sci.">
        <title>Red Clover (Trifolium pratense) and Zigzag Clover (T. medium) - A Picture of Genomic Similarities and Differences.</title>
        <authorList>
            <person name="Dluhosova J."/>
            <person name="Istvanek J."/>
            <person name="Nedelnik J."/>
            <person name="Repkova J."/>
        </authorList>
    </citation>
    <scope>NUCLEOTIDE SEQUENCE [LARGE SCALE GENOMIC DNA]</scope>
    <source>
        <strain evidence="2">cv. 10/8</strain>
        <tissue evidence="1">Leaf</tissue>
    </source>
</reference>
<evidence type="ECO:0000313" key="2">
    <source>
        <dbReference type="Proteomes" id="UP000265520"/>
    </source>
</evidence>